<evidence type="ECO:0000256" key="1">
    <source>
        <dbReference type="SAM" id="MobiDB-lite"/>
    </source>
</evidence>
<comment type="caution">
    <text evidence="2">The sequence shown here is derived from an EMBL/GenBank/DDBJ whole genome shotgun (WGS) entry which is preliminary data.</text>
</comment>
<dbReference type="AlphaFoldDB" id="A0A4Y2NR12"/>
<reference evidence="2 3" key="1">
    <citation type="journal article" date="2019" name="Sci. Rep.">
        <title>Orb-weaving spider Araneus ventricosus genome elucidates the spidroin gene catalogue.</title>
        <authorList>
            <person name="Kono N."/>
            <person name="Nakamura H."/>
            <person name="Ohtoshi R."/>
            <person name="Moran D.A.P."/>
            <person name="Shinohara A."/>
            <person name="Yoshida Y."/>
            <person name="Fujiwara M."/>
            <person name="Mori M."/>
            <person name="Tomita M."/>
            <person name="Arakawa K."/>
        </authorList>
    </citation>
    <scope>NUCLEOTIDE SEQUENCE [LARGE SCALE GENOMIC DNA]</scope>
</reference>
<dbReference type="Proteomes" id="UP000499080">
    <property type="component" value="Unassembled WGS sequence"/>
</dbReference>
<evidence type="ECO:0000313" key="2">
    <source>
        <dbReference type="EMBL" id="GBN40176.1"/>
    </source>
</evidence>
<gene>
    <name evidence="2" type="ORF">AVEN_259951_1</name>
</gene>
<name>A0A4Y2NR12_ARAVE</name>
<protein>
    <submittedName>
        <fullName evidence="2">Uncharacterized protein</fullName>
    </submittedName>
</protein>
<dbReference type="EMBL" id="BGPR01009466">
    <property type="protein sequence ID" value="GBN40176.1"/>
    <property type="molecule type" value="Genomic_DNA"/>
</dbReference>
<feature type="region of interest" description="Disordered" evidence="1">
    <location>
        <begin position="91"/>
        <end position="112"/>
    </location>
</feature>
<accession>A0A4Y2NR12</accession>
<keyword evidence="3" id="KW-1185">Reference proteome</keyword>
<organism evidence="2 3">
    <name type="scientific">Araneus ventricosus</name>
    <name type="common">Orbweaver spider</name>
    <name type="synonym">Epeira ventricosa</name>
    <dbReference type="NCBI Taxonomy" id="182803"/>
    <lineage>
        <taxon>Eukaryota</taxon>
        <taxon>Metazoa</taxon>
        <taxon>Ecdysozoa</taxon>
        <taxon>Arthropoda</taxon>
        <taxon>Chelicerata</taxon>
        <taxon>Arachnida</taxon>
        <taxon>Araneae</taxon>
        <taxon>Araneomorphae</taxon>
        <taxon>Entelegynae</taxon>
        <taxon>Araneoidea</taxon>
        <taxon>Araneidae</taxon>
        <taxon>Araneus</taxon>
    </lineage>
</organism>
<sequence>MCEGRKRHYSLFFIRERSLLNVTLQFWKQFVATQQVLRIDHVLNVFMQDGADHINVPTKCFCFLDEYFTDGVIALEYPKCMVQSAGTGQGEDDVSYHGNSKKSENMPLPSTSRDEDDIFRLQGMCTSPKSVLFSGLWLFVEQVIDDDRKSYSADLDGR</sequence>
<proteinExistence type="predicted"/>
<evidence type="ECO:0000313" key="3">
    <source>
        <dbReference type="Proteomes" id="UP000499080"/>
    </source>
</evidence>